<keyword evidence="1" id="KW-1185">Reference proteome</keyword>
<evidence type="ECO:0000313" key="1">
    <source>
        <dbReference type="Proteomes" id="UP000694941"/>
    </source>
</evidence>
<name>A0ABM1BKT6_LIMPO</name>
<evidence type="ECO:0000313" key="2">
    <source>
        <dbReference type="RefSeq" id="XP_013783981.2"/>
    </source>
</evidence>
<proteinExistence type="predicted"/>
<dbReference type="RefSeq" id="XP_013783981.2">
    <property type="nucleotide sequence ID" value="XM_013928527.2"/>
</dbReference>
<reference evidence="2" key="1">
    <citation type="submission" date="2025-08" db="UniProtKB">
        <authorList>
            <consortium name="RefSeq"/>
        </authorList>
    </citation>
    <scope>IDENTIFICATION</scope>
    <source>
        <tissue evidence="2">Muscle</tissue>
    </source>
</reference>
<dbReference type="Proteomes" id="UP000694941">
    <property type="component" value="Unplaced"/>
</dbReference>
<gene>
    <name evidence="2" type="primary">LOC106468116</name>
</gene>
<sequence length="238" mass="28906">MDAKRLIFLVVSLSALIPTGVFYPLGWLPRTSFVEENLCGADIDNATKISLLQCLIRTSPPWLEDCQLKMMDYGFRPWTERTNYPLNPTRWAGQWPLRRGSRWDHHSKNRNSIRMSGAQRRYRFHDINRPWDWQQKQEILPWQWQDSKEIGPFAPRRLQREHLSSWRRPNGRLMTSNSWMSRHRRFKRHMEWFHRSPFSNHGPRMWERQRWESWSICPFAGFNNFDIYNAWFCIHSTA</sequence>
<accession>A0ABM1BKT6</accession>
<protein>
    <submittedName>
        <fullName evidence="2">Uncharacterized protein LOC106468116 isoform X1</fullName>
    </submittedName>
</protein>
<organism evidence="1 2">
    <name type="scientific">Limulus polyphemus</name>
    <name type="common">Atlantic horseshoe crab</name>
    <dbReference type="NCBI Taxonomy" id="6850"/>
    <lineage>
        <taxon>Eukaryota</taxon>
        <taxon>Metazoa</taxon>
        <taxon>Ecdysozoa</taxon>
        <taxon>Arthropoda</taxon>
        <taxon>Chelicerata</taxon>
        <taxon>Merostomata</taxon>
        <taxon>Xiphosura</taxon>
        <taxon>Limulidae</taxon>
        <taxon>Limulus</taxon>
    </lineage>
</organism>
<dbReference type="GeneID" id="106468116"/>